<dbReference type="Proteomes" id="UP001595923">
    <property type="component" value="Unassembled WGS sequence"/>
</dbReference>
<dbReference type="RefSeq" id="WP_378575627.1">
    <property type="nucleotide sequence ID" value="NZ_JBHSFQ010000015.1"/>
</dbReference>
<proteinExistence type="predicted"/>
<sequence>MLSLVSGGAVLRAIALQAFGLSGWSGAHVFIPALSVLIRQCGHVITPP</sequence>
<keyword evidence="2" id="KW-1185">Reference proteome</keyword>
<evidence type="ECO:0000313" key="2">
    <source>
        <dbReference type="Proteomes" id="UP001595923"/>
    </source>
</evidence>
<evidence type="ECO:0000313" key="1">
    <source>
        <dbReference type="EMBL" id="MFC4563394.1"/>
    </source>
</evidence>
<accession>A0ABV9DYH7</accession>
<dbReference type="EMBL" id="JBHSFQ010000015">
    <property type="protein sequence ID" value="MFC4563394.1"/>
    <property type="molecule type" value="Genomic_DNA"/>
</dbReference>
<protein>
    <submittedName>
        <fullName evidence="1">Uncharacterized protein</fullName>
    </submittedName>
</protein>
<gene>
    <name evidence="1" type="ORF">ACFO4E_16135</name>
</gene>
<organism evidence="1 2">
    <name type="scientific">Nocardiopsis mangrovi</name>
    <dbReference type="NCBI Taxonomy" id="1179818"/>
    <lineage>
        <taxon>Bacteria</taxon>
        <taxon>Bacillati</taxon>
        <taxon>Actinomycetota</taxon>
        <taxon>Actinomycetes</taxon>
        <taxon>Streptosporangiales</taxon>
        <taxon>Nocardiopsidaceae</taxon>
        <taxon>Nocardiopsis</taxon>
    </lineage>
</organism>
<comment type="caution">
    <text evidence="1">The sequence shown here is derived from an EMBL/GenBank/DDBJ whole genome shotgun (WGS) entry which is preliminary data.</text>
</comment>
<reference evidence="2" key="1">
    <citation type="journal article" date="2019" name="Int. J. Syst. Evol. Microbiol.">
        <title>The Global Catalogue of Microorganisms (GCM) 10K type strain sequencing project: providing services to taxonomists for standard genome sequencing and annotation.</title>
        <authorList>
            <consortium name="The Broad Institute Genomics Platform"/>
            <consortium name="The Broad Institute Genome Sequencing Center for Infectious Disease"/>
            <person name="Wu L."/>
            <person name="Ma J."/>
        </authorList>
    </citation>
    <scope>NUCLEOTIDE SEQUENCE [LARGE SCALE GENOMIC DNA]</scope>
    <source>
        <strain evidence="2">XZYJ18</strain>
    </source>
</reference>
<name>A0ABV9DYH7_9ACTN</name>